<feature type="binding site" evidence="8">
    <location>
        <position position="114"/>
    </location>
    <ligand>
        <name>Mg(2+)</name>
        <dbReference type="ChEBI" id="CHEBI:18420"/>
    </ligand>
</feature>
<comment type="subunit">
    <text evidence="3">Homotetramer.</text>
</comment>
<gene>
    <name evidence="9" type="ORF">N47_G37620</name>
</gene>
<dbReference type="GO" id="GO:0016788">
    <property type="term" value="F:hydrolase activity, acting on ester bonds"/>
    <property type="evidence" value="ECO:0007669"/>
    <property type="project" value="InterPro"/>
</dbReference>
<evidence type="ECO:0000256" key="3">
    <source>
        <dbReference type="ARBA" id="ARBA00011881"/>
    </source>
</evidence>
<feature type="binding site" evidence="7">
    <location>
        <position position="91"/>
    </location>
    <ligand>
        <name>substrate</name>
    </ligand>
</feature>
<sequence length="176" mass="19505">MIFKVPDAKTRLKHVRLLLLDVDGVMTDGTIIYDDNNIQTQTFHVRDGLGIRLLMLAGIEVGVITGRKSEALHHRCKNLHIGYIYDNVKNKVEILHEIIAKTGINADDIAYMGDDLPDISIMKEVGIPIAVANAHEIIIEISHIVTSAKGGAGAIREICEAILKAQMLWDSVIERF</sequence>
<dbReference type="NCBIfam" id="TIGR01662">
    <property type="entry name" value="HAD-SF-IIIA"/>
    <property type="match status" value="1"/>
</dbReference>
<dbReference type="EMBL" id="FR695868">
    <property type="protein sequence ID" value="CBX28438.1"/>
    <property type="molecule type" value="Genomic_DNA"/>
</dbReference>
<dbReference type="InterPro" id="IPR023214">
    <property type="entry name" value="HAD_sf"/>
</dbReference>
<dbReference type="PANTHER" id="PTHR21485">
    <property type="entry name" value="HAD SUPERFAMILY MEMBERS CMAS AND KDSC"/>
    <property type="match status" value="1"/>
</dbReference>
<comment type="cofactor">
    <cofactor evidence="1 8">
        <name>Mg(2+)</name>
        <dbReference type="ChEBI" id="CHEBI:18420"/>
    </cofactor>
</comment>
<dbReference type="Gene3D" id="3.40.50.1000">
    <property type="entry name" value="HAD superfamily/HAD-like"/>
    <property type="match status" value="1"/>
</dbReference>
<dbReference type="FunFam" id="3.40.50.1000:FF:000029">
    <property type="entry name" value="3-deoxy-D-manno-octulosonate 8-phosphate phosphatase KdsC"/>
    <property type="match status" value="1"/>
</dbReference>
<dbReference type="AlphaFoldDB" id="E1YCZ4"/>
<dbReference type="InterPro" id="IPR010023">
    <property type="entry name" value="KdsC_fam"/>
</dbReference>
<dbReference type="SUPFAM" id="SSF56784">
    <property type="entry name" value="HAD-like"/>
    <property type="match status" value="1"/>
</dbReference>
<evidence type="ECO:0000256" key="1">
    <source>
        <dbReference type="ARBA" id="ARBA00001946"/>
    </source>
</evidence>
<evidence type="ECO:0000256" key="6">
    <source>
        <dbReference type="ARBA" id="ARBA00022842"/>
    </source>
</evidence>
<keyword evidence="6 8" id="KW-0460">Magnesium</keyword>
<dbReference type="InterPro" id="IPR006549">
    <property type="entry name" value="HAD-SF_hydro_IIIA"/>
</dbReference>
<dbReference type="NCBIfam" id="TIGR01670">
    <property type="entry name" value="KdsC-phosphatas"/>
    <property type="match status" value="1"/>
</dbReference>
<keyword evidence="5" id="KW-0378">Hydrolase</keyword>
<feature type="binding site" evidence="7">
    <location>
        <position position="75"/>
    </location>
    <ligand>
        <name>substrate</name>
    </ligand>
</feature>
<feature type="binding site" evidence="7">
    <location>
        <position position="67"/>
    </location>
    <ligand>
        <name>substrate</name>
    </ligand>
</feature>
<evidence type="ECO:0000256" key="7">
    <source>
        <dbReference type="PIRSR" id="PIRSR006118-1"/>
    </source>
</evidence>
<comment type="similarity">
    <text evidence="2">Belongs to the KdsC family.</text>
</comment>
<protein>
    <submittedName>
        <fullName evidence="9">3-deoxy-D-manno-octulosonate 8-phosphate phosphatase</fullName>
    </submittedName>
</protein>
<dbReference type="SFLD" id="SFLDG01136">
    <property type="entry name" value="C1.6:_Phosphoserine_Phosphatas"/>
    <property type="match status" value="1"/>
</dbReference>
<dbReference type="InterPro" id="IPR036412">
    <property type="entry name" value="HAD-like_sf"/>
</dbReference>
<organism evidence="9">
    <name type="scientific">uncultured Desulfobacterium sp</name>
    <dbReference type="NCBI Taxonomy" id="201089"/>
    <lineage>
        <taxon>Bacteria</taxon>
        <taxon>Pseudomonadati</taxon>
        <taxon>Thermodesulfobacteriota</taxon>
        <taxon>Desulfobacteria</taxon>
        <taxon>Desulfobacterales</taxon>
        <taxon>Desulfobacteriaceae</taxon>
        <taxon>Desulfobacterium</taxon>
        <taxon>environmental samples</taxon>
    </lineage>
</organism>
<evidence type="ECO:0000256" key="4">
    <source>
        <dbReference type="ARBA" id="ARBA00022723"/>
    </source>
</evidence>
<feature type="binding site" evidence="7">
    <location>
        <position position="23"/>
    </location>
    <ligand>
        <name>substrate</name>
    </ligand>
</feature>
<keyword evidence="4 8" id="KW-0479">Metal-binding</keyword>
<dbReference type="PIRSF" id="PIRSF006118">
    <property type="entry name" value="KDO8-P_Ptase"/>
    <property type="match status" value="1"/>
</dbReference>
<dbReference type="GO" id="GO:0008781">
    <property type="term" value="F:N-acylneuraminate cytidylyltransferase activity"/>
    <property type="evidence" value="ECO:0007669"/>
    <property type="project" value="TreeGrafter"/>
</dbReference>
<reference evidence="9" key="1">
    <citation type="journal article" date="2011" name="Environ. Microbiol.">
        <title>Genomic insights into the metabolic potential of the polycyclic aromatic hydrocarbon degrading sulfate-reducing Deltaproteobacterium N47.</title>
        <authorList>
            <person name="Bergmann F."/>
            <person name="Selesi D."/>
            <person name="Weinmaier T."/>
            <person name="Tischler P."/>
            <person name="Rattei T."/>
            <person name="Meckenstock R.U."/>
        </authorList>
    </citation>
    <scope>NUCLEOTIDE SEQUENCE</scope>
</reference>
<accession>E1YCZ4</accession>
<dbReference type="SFLD" id="SFLDG01138">
    <property type="entry name" value="C1.6.2:_Deoxy-d-mannose-octulo"/>
    <property type="match status" value="1"/>
</dbReference>
<evidence type="ECO:0000313" key="9">
    <source>
        <dbReference type="EMBL" id="CBX28438.1"/>
    </source>
</evidence>
<evidence type="ECO:0000256" key="5">
    <source>
        <dbReference type="ARBA" id="ARBA00022801"/>
    </source>
</evidence>
<dbReference type="Pfam" id="PF08282">
    <property type="entry name" value="Hydrolase_3"/>
    <property type="match status" value="1"/>
</dbReference>
<proteinExistence type="inferred from homology"/>
<dbReference type="GO" id="GO:0046872">
    <property type="term" value="F:metal ion binding"/>
    <property type="evidence" value="ECO:0007669"/>
    <property type="project" value="UniProtKB-KW"/>
</dbReference>
<evidence type="ECO:0000256" key="8">
    <source>
        <dbReference type="PIRSR" id="PIRSR006118-2"/>
    </source>
</evidence>
<dbReference type="SFLD" id="SFLDS00003">
    <property type="entry name" value="Haloacid_Dehalogenase"/>
    <property type="match status" value="1"/>
</dbReference>
<feature type="binding site" evidence="8">
    <location>
        <position position="21"/>
    </location>
    <ligand>
        <name>Mg(2+)</name>
        <dbReference type="ChEBI" id="CHEBI:18420"/>
    </ligand>
</feature>
<name>E1YCZ4_9BACT</name>
<dbReference type="CDD" id="cd01630">
    <property type="entry name" value="HAD_KDO-like"/>
    <property type="match status" value="1"/>
</dbReference>
<evidence type="ECO:0000256" key="2">
    <source>
        <dbReference type="ARBA" id="ARBA00005893"/>
    </source>
</evidence>
<feature type="binding site" evidence="7">
    <location>
        <position position="52"/>
    </location>
    <ligand>
        <name>substrate</name>
    </ligand>
</feature>
<dbReference type="PANTHER" id="PTHR21485:SF3">
    <property type="entry name" value="N-ACYLNEURAMINATE CYTIDYLYLTRANSFERASE"/>
    <property type="match status" value="1"/>
</dbReference>
<dbReference type="InterPro" id="IPR050793">
    <property type="entry name" value="CMP-NeuNAc_synthase"/>
</dbReference>